<evidence type="ECO:0000313" key="1">
    <source>
        <dbReference type="EMBL" id="KAH7083684.1"/>
    </source>
</evidence>
<organism evidence="1 2">
    <name type="scientific">Paraphoma chrysanthemicola</name>
    <dbReference type="NCBI Taxonomy" id="798071"/>
    <lineage>
        <taxon>Eukaryota</taxon>
        <taxon>Fungi</taxon>
        <taxon>Dikarya</taxon>
        <taxon>Ascomycota</taxon>
        <taxon>Pezizomycotina</taxon>
        <taxon>Dothideomycetes</taxon>
        <taxon>Pleosporomycetidae</taxon>
        <taxon>Pleosporales</taxon>
        <taxon>Pleosporineae</taxon>
        <taxon>Phaeosphaeriaceae</taxon>
        <taxon>Paraphoma</taxon>
    </lineage>
</organism>
<name>A0A8K0R4D7_9PLEO</name>
<keyword evidence="2" id="KW-1185">Reference proteome</keyword>
<reference evidence="1" key="1">
    <citation type="journal article" date="2021" name="Nat. Commun.">
        <title>Genetic determinants of endophytism in the Arabidopsis root mycobiome.</title>
        <authorList>
            <person name="Mesny F."/>
            <person name="Miyauchi S."/>
            <person name="Thiergart T."/>
            <person name="Pickel B."/>
            <person name="Atanasova L."/>
            <person name="Karlsson M."/>
            <person name="Huettel B."/>
            <person name="Barry K.W."/>
            <person name="Haridas S."/>
            <person name="Chen C."/>
            <person name="Bauer D."/>
            <person name="Andreopoulos W."/>
            <person name="Pangilinan J."/>
            <person name="LaButti K."/>
            <person name="Riley R."/>
            <person name="Lipzen A."/>
            <person name="Clum A."/>
            <person name="Drula E."/>
            <person name="Henrissat B."/>
            <person name="Kohler A."/>
            <person name="Grigoriev I.V."/>
            <person name="Martin F.M."/>
            <person name="Hacquard S."/>
        </authorList>
    </citation>
    <scope>NUCLEOTIDE SEQUENCE</scope>
    <source>
        <strain evidence="1">MPI-SDFR-AT-0120</strain>
    </source>
</reference>
<comment type="caution">
    <text evidence="1">The sequence shown here is derived from an EMBL/GenBank/DDBJ whole genome shotgun (WGS) entry which is preliminary data.</text>
</comment>
<dbReference type="AlphaFoldDB" id="A0A8K0R4D7"/>
<gene>
    <name evidence="1" type="ORF">FB567DRAFT_561693</name>
</gene>
<dbReference type="EMBL" id="JAGMVJ010000013">
    <property type="protein sequence ID" value="KAH7083684.1"/>
    <property type="molecule type" value="Genomic_DNA"/>
</dbReference>
<accession>A0A8K0R4D7</accession>
<dbReference type="Proteomes" id="UP000813461">
    <property type="component" value="Unassembled WGS sequence"/>
</dbReference>
<evidence type="ECO:0000313" key="2">
    <source>
        <dbReference type="Proteomes" id="UP000813461"/>
    </source>
</evidence>
<proteinExistence type="predicted"/>
<sequence length="264" mass="30786">MSTTTRYSVTRGLPHPGVERTVSRGSFIDRAPYPAEWAFSRIVDPPKPACRRQVERDQALEFEINHANQDFCSIMAGYHEIPHIYNHLFQHTKRFVATIQDLVAATMKCAPLRWANVARYIVDYSINILRSERLGFEKFLHGQRESIYWILDNALLRICLDQWEFPASNFAWDRATEPIRLAFATASEKLPQWAERDAQAMLKLHFYQVENFQLMTKRYFEKTTRIGQLPGELANVIVEDVCNFEKIEMGDLRRLYLPKGKSKA</sequence>
<protein>
    <submittedName>
        <fullName evidence="1">Uncharacterized protein</fullName>
    </submittedName>
</protein>
<dbReference type="OrthoDB" id="3680815at2759"/>